<dbReference type="InterPro" id="IPR008928">
    <property type="entry name" value="6-hairpin_glycosidase_sf"/>
</dbReference>
<evidence type="ECO:0000259" key="4">
    <source>
        <dbReference type="Pfam" id="PF22124"/>
    </source>
</evidence>
<dbReference type="Pfam" id="PF21307">
    <property type="entry name" value="Glyco_hydro_95_C"/>
    <property type="match status" value="1"/>
</dbReference>
<protein>
    <recommendedName>
        <fullName evidence="7">Glycosyl hydrolase family 95 N-terminal domain-containing protein</fullName>
    </recommendedName>
</protein>
<evidence type="ECO:0000256" key="1">
    <source>
        <dbReference type="SAM" id="MobiDB-lite"/>
    </source>
</evidence>
<dbReference type="InterPro" id="IPR049053">
    <property type="entry name" value="AFCA-like_C"/>
</dbReference>
<organism evidence="5 6">
    <name type="scientific">Hevea brasiliensis</name>
    <name type="common">Para rubber tree</name>
    <name type="synonym">Siphonia brasiliensis</name>
    <dbReference type="NCBI Taxonomy" id="3981"/>
    <lineage>
        <taxon>Eukaryota</taxon>
        <taxon>Viridiplantae</taxon>
        <taxon>Streptophyta</taxon>
        <taxon>Embryophyta</taxon>
        <taxon>Tracheophyta</taxon>
        <taxon>Spermatophyta</taxon>
        <taxon>Magnoliopsida</taxon>
        <taxon>eudicotyledons</taxon>
        <taxon>Gunneridae</taxon>
        <taxon>Pentapetalae</taxon>
        <taxon>rosids</taxon>
        <taxon>fabids</taxon>
        <taxon>Malpighiales</taxon>
        <taxon>Euphorbiaceae</taxon>
        <taxon>Crotonoideae</taxon>
        <taxon>Micrandreae</taxon>
        <taxon>Hevea</taxon>
    </lineage>
</organism>
<comment type="caution">
    <text evidence="5">The sequence shown here is derived from an EMBL/GenBank/DDBJ whole genome shotgun (WGS) entry which is preliminary data.</text>
</comment>
<sequence>MGPIPDITRSLHSKLTKHSSVFTSLPCQLPVKRKRERSDGGGWRVVVVRRPPEKDWWKPSLMDDKDDDDDGETSSLKITFGGPAKYWTDAIPIGNGRIGAMIWGGVASETLQLNDDTLWTGTPGNYTNPNAPEALSEVRKLVDDGKYAEATTAAVKLSGNPSDVYQLIGDIKLEFDDSHLKYDEKTYHRELDLDTATARVKYSVGDVEYTREHFASNPDQVIVTKISGSKSGSVSFTVSLDSKMHPHSYVKGENQIVIDGSCPGKRIPPKLNANENPEGIHFTAILNLQISEGKGMIHVLDGKKLKVEGSDWVVLLLAASSSFDGPFTKPNDSKKDPTSESLSALNLIRNLSYNDLYVRHLDDYQNLFHRVSLKLSKSSKSNLGNGPLDMKKLMAFKFNSFFKGSEDETISTAERVKSFQTNEDPSLVELLFQYGRYLLISSSRPGTQVANLQGIWNKDIEPPWDGAQHLNINLQMNYWLALPCNLRECQEPLFDYTSSLSINGSKTAKINYEANGWVVHQVSDIWAKTSPDRGEAVWALWPMGGAWLCTHLWEHYTYTMDKVFLKNKAYPLLEGCTKFLLDWLLEGSGGYLETNPSTSPEHMFIAPDGKPASVSYSTTMDMSIIKEVFSAIVSAAEVLGRHEDELVQKVREAQPRLLPTKIARDGSIMEWAQDFEDPEIHHRHVSHLFGLFPGHTITVEKTPDLCKAADYTLFKRGEEGPGWSTMWKAALWARLHNSEHAYRMVKHLFDLVDPENESKYEGGLYSNLFTAHPPFQIDANFGFSAAIAEMLVQSTVKDLYLLPALPRDKWANGCVKGLKARGGVTVNICWKEGDLHEVGLWSKEHNSLKRLHYRGTVVNAHISSGRAYTFNRQMEDEDWVLVEPSTGNTIKEPTWMDSDSPRPLKVTFSGPAKYWTDAIPIGNGRLGAMIWGGVSSEIIQLNEDTLWTGTPSDFTNPGAPEALSDVRKFVDDGQYAEATAAAAKLLGNPADVYQLLGDIKLEFDESHLTYAEETYHRELDLDTATAKVKYSVGDIEFTREHFASNPDQVIVLKISASKSGSVSFLVSLDSMLDHHCYINAESQIIMEGSCPGKRIPPKLKASDNPKGIQFSAVLDLQISDGIGVIRVLDNKTLKVEGSDWAVLLLVASSSFESPFTKPSDSGKDPTSESLCALKSITNLSYSDLYARHLDDYQNLFRRVSFQLWKSPNVIVGNDLVMNNLMPSANTSYVKGSKDDLIPTVERIKSFQSDEDPSLVELLFQFGRYLLISCSRPRTQVANLQGVWNKDLQPKWDSAPHLNINLEMNYWLSLPCNLSECQEPLFDFIKSLSINGSKTAQVNARYSNKELRYLNTTFSTK</sequence>
<dbReference type="FunFam" id="1.50.10.10:FF:000028">
    <property type="entry name" value="Alpha-L-fucosidase 2"/>
    <property type="match status" value="1"/>
</dbReference>
<feature type="domain" description="Glycosyl hydrolase family 95 catalytic" evidence="4">
    <location>
        <begin position="352"/>
        <end position="791"/>
    </location>
</feature>
<feature type="domain" description="Alpha fucosidase A-like C-terminal" evidence="3">
    <location>
        <begin position="793"/>
        <end position="862"/>
    </location>
</feature>
<dbReference type="Pfam" id="PF14498">
    <property type="entry name" value="Glyco_hyd_65N_2"/>
    <property type="match status" value="2"/>
</dbReference>
<evidence type="ECO:0000259" key="3">
    <source>
        <dbReference type="Pfam" id="PF21307"/>
    </source>
</evidence>
<proteinExistence type="predicted"/>
<dbReference type="PANTHER" id="PTHR31084:SF0">
    <property type="entry name" value="ALPHA-L-FUCOSIDASE 2"/>
    <property type="match status" value="1"/>
</dbReference>
<feature type="domain" description="Glycosyl hydrolase family 95 catalytic" evidence="4">
    <location>
        <begin position="1180"/>
        <end position="1339"/>
    </location>
</feature>
<dbReference type="SUPFAM" id="SSF48208">
    <property type="entry name" value="Six-hairpin glycosidases"/>
    <property type="match status" value="2"/>
</dbReference>
<dbReference type="InterPro" id="IPR012341">
    <property type="entry name" value="6hp_glycosidase-like_sf"/>
</dbReference>
<name>A0A6A6LVF4_HEVBR</name>
<evidence type="ECO:0000313" key="6">
    <source>
        <dbReference type="Proteomes" id="UP000467840"/>
    </source>
</evidence>
<keyword evidence="6" id="KW-1185">Reference proteome</keyword>
<reference evidence="5 6" key="1">
    <citation type="journal article" date="2020" name="Mol. Plant">
        <title>The Chromosome-Based Rubber Tree Genome Provides New Insights into Spurge Genome Evolution and Rubber Biosynthesis.</title>
        <authorList>
            <person name="Liu J."/>
            <person name="Shi C."/>
            <person name="Shi C.C."/>
            <person name="Li W."/>
            <person name="Zhang Q.J."/>
            <person name="Zhang Y."/>
            <person name="Li K."/>
            <person name="Lu H.F."/>
            <person name="Shi C."/>
            <person name="Zhu S.T."/>
            <person name="Xiao Z.Y."/>
            <person name="Nan H."/>
            <person name="Yue Y."/>
            <person name="Zhu X.G."/>
            <person name="Wu Y."/>
            <person name="Hong X.N."/>
            <person name="Fan G.Y."/>
            <person name="Tong Y."/>
            <person name="Zhang D."/>
            <person name="Mao C.L."/>
            <person name="Liu Y.L."/>
            <person name="Hao S.J."/>
            <person name="Liu W.Q."/>
            <person name="Lv M.Q."/>
            <person name="Zhang H.B."/>
            <person name="Liu Y."/>
            <person name="Hu-Tang G.R."/>
            <person name="Wang J.P."/>
            <person name="Wang J.H."/>
            <person name="Sun Y.H."/>
            <person name="Ni S.B."/>
            <person name="Chen W.B."/>
            <person name="Zhang X.C."/>
            <person name="Jiao Y.N."/>
            <person name="Eichler E.E."/>
            <person name="Li G.H."/>
            <person name="Liu X."/>
            <person name="Gao L.Z."/>
        </authorList>
    </citation>
    <scope>NUCLEOTIDE SEQUENCE [LARGE SCALE GENOMIC DNA]</scope>
    <source>
        <strain evidence="6">cv. GT1</strain>
        <tissue evidence="5">Leaf</tissue>
    </source>
</reference>
<evidence type="ECO:0008006" key="7">
    <source>
        <dbReference type="Google" id="ProtNLM"/>
    </source>
</evidence>
<accession>A0A6A6LVF4</accession>
<dbReference type="Gene3D" id="1.50.10.10">
    <property type="match status" value="1"/>
</dbReference>
<feature type="region of interest" description="Disordered" evidence="1">
    <location>
        <begin position="56"/>
        <end position="75"/>
    </location>
</feature>
<dbReference type="Gene3D" id="2.70.98.50">
    <property type="entry name" value="putative glycoside hydrolase family protein from bacillus halodurans"/>
    <property type="match status" value="1"/>
</dbReference>
<gene>
    <name evidence="5" type="ORF">GH714_004953</name>
</gene>
<dbReference type="Proteomes" id="UP000467840">
    <property type="component" value="Chromosome 9"/>
</dbReference>
<dbReference type="Pfam" id="PF22124">
    <property type="entry name" value="Glyco_hydro_95_cat"/>
    <property type="match status" value="2"/>
</dbReference>
<feature type="domain" description="Glycosyl hydrolase family 95 N-terminal" evidence="2">
    <location>
        <begin position="908"/>
        <end position="1153"/>
    </location>
</feature>
<dbReference type="EMBL" id="JAAGAX010000008">
    <property type="protein sequence ID" value="KAF2305401.1"/>
    <property type="molecule type" value="Genomic_DNA"/>
</dbReference>
<evidence type="ECO:0000313" key="5">
    <source>
        <dbReference type="EMBL" id="KAF2305401.1"/>
    </source>
</evidence>
<dbReference type="InterPro" id="IPR027414">
    <property type="entry name" value="GH95_N_dom"/>
</dbReference>
<dbReference type="GO" id="GO:0004560">
    <property type="term" value="F:alpha-L-fucosidase activity"/>
    <property type="evidence" value="ECO:0007669"/>
    <property type="project" value="TreeGrafter"/>
</dbReference>
<feature type="domain" description="Glycosyl hydrolase family 95 N-terminal" evidence="2">
    <location>
        <begin position="79"/>
        <end position="325"/>
    </location>
</feature>
<dbReference type="GO" id="GO:0005975">
    <property type="term" value="P:carbohydrate metabolic process"/>
    <property type="evidence" value="ECO:0007669"/>
    <property type="project" value="InterPro"/>
</dbReference>
<dbReference type="PANTHER" id="PTHR31084">
    <property type="entry name" value="ALPHA-L-FUCOSIDASE 2"/>
    <property type="match status" value="1"/>
</dbReference>
<evidence type="ECO:0000259" key="2">
    <source>
        <dbReference type="Pfam" id="PF14498"/>
    </source>
</evidence>
<dbReference type="InterPro" id="IPR054363">
    <property type="entry name" value="GH95_cat"/>
</dbReference>